<gene>
    <name evidence="2" type="ORF">CSUI_010157</name>
</gene>
<dbReference type="GeneID" id="94433473"/>
<organism evidence="2 3">
    <name type="scientific">Cystoisospora suis</name>
    <dbReference type="NCBI Taxonomy" id="483139"/>
    <lineage>
        <taxon>Eukaryota</taxon>
        <taxon>Sar</taxon>
        <taxon>Alveolata</taxon>
        <taxon>Apicomplexa</taxon>
        <taxon>Conoidasida</taxon>
        <taxon>Coccidia</taxon>
        <taxon>Eucoccidiorida</taxon>
        <taxon>Eimeriorina</taxon>
        <taxon>Sarcocystidae</taxon>
        <taxon>Cystoisospora</taxon>
    </lineage>
</organism>
<dbReference type="RefSeq" id="XP_067917761.1">
    <property type="nucleotide sequence ID" value="XM_068070262.1"/>
</dbReference>
<comment type="caution">
    <text evidence="2">The sequence shown here is derived from an EMBL/GenBank/DDBJ whole genome shotgun (WGS) entry which is preliminary data.</text>
</comment>
<sequence>MPQGARPAGQQNEGLNSVVYAVENGDCHPSKTLTYDEVFPGLGSSDTKTFWVKTTSALESGSQNSFRADVGSTPVTNYVFTNPPADKLQGKQVSFCVRFHSPASVTSTTTVITTAGSVATQESTQKPVATQQNPQQTGTEDKPTPSAKVEVHQPSLEDLVKKDSPREGHKLVEDKEEPVNLLEKDGDKKIVHKMPGVYLSKQSADHEGETPVGFDLTVIIHSSASHVTVHTLSIFSVLASSLLGILQGAPSV</sequence>
<feature type="compositionally biased region" description="Polar residues" evidence="1">
    <location>
        <begin position="121"/>
        <end position="138"/>
    </location>
</feature>
<reference evidence="2 3" key="1">
    <citation type="journal article" date="2017" name="Int. J. Parasitol.">
        <title>The genome of the protozoan parasite Cystoisospora suis and a reverse vaccinology approach to identify vaccine candidates.</title>
        <authorList>
            <person name="Palmieri N."/>
            <person name="Shrestha A."/>
            <person name="Ruttkowski B."/>
            <person name="Beck T."/>
            <person name="Vogl C."/>
            <person name="Tomley F."/>
            <person name="Blake D.P."/>
            <person name="Joachim A."/>
        </authorList>
    </citation>
    <scope>NUCLEOTIDE SEQUENCE [LARGE SCALE GENOMIC DNA]</scope>
    <source>
        <strain evidence="2 3">Wien I</strain>
    </source>
</reference>
<evidence type="ECO:0000313" key="2">
    <source>
        <dbReference type="EMBL" id="PHJ16029.1"/>
    </source>
</evidence>
<dbReference type="VEuPathDB" id="ToxoDB:CSUI_010157"/>
<feature type="region of interest" description="Disordered" evidence="1">
    <location>
        <begin position="118"/>
        <end position="155"/>
    </location>
</feature>
<dbReference type="EMBL" id="MIGC01006746">
    <property type="protein sequence ID" value="PHJ16029.1"/>
    <property type="molecule type" value="Genomic_DNA"/>
</dbReference>
<evidence type="ECO:0000256" key="1">
    <source>
        <dbReference type="SAM" id="MobiDB-lite"/>
    </source>
</evidence>
<name>A0A2C6KFX9_9APIC</name>
<dbReference type="Proteomes" id="UP000221165">
    <property type="component" value="Unassembled WGS sequence"/>
</dbReference>
<protein>
    <submittedName>
        <fullName evidence="2">Toxoplasma gondii family a protein</fullName>
    </submittedName>
</protein>
<accession>A0A2C6KFX9</accession>
<proteinExistence type="predicted"/>
<keyword evidence="3" id="KW-1185">Reference proteome</keyword>
<dbReference type="AlphaFoldDB" id="A0A2C6KFX9"/>
<evidence type="ECO:0000313" key="3">
    <source>
        <dbReference type="Proteomes" id="UP000221165"/>
    </source>
</evidence>